<dbReference type="Proteomes" id="UP001633002">
    <property type="component" value="Unassembled WGS sequence"/>
</dbReference>
<dbReference type="Gene3D" id="3.60.10.10">
    <property type="entry name" value="Endonuclease/exonuclease/phosphatase"/>
    <property type="match status" value="1"/>
</dbReference>
<dbReference type="Pfam" id="PF03372">
    <property type="entry name" value="Exo_endo_phos"/>
    <property type="match status" value="1"/>
</dbReference>
<keyword evidence="3" id="KW-1185">Reference proteome</keyword>
<evidence type="ECO:0000313" key="2">
    <source>
        <dbReference type="EMBL" id="KAL3680548.1"/>
    </source>
</evidence>
<gene>
    <name evidence="2" type="ORF">R1sor_023504</name>
</gene>
<reference evidence="2 3" key="1">
    <citation type="submission" date="2024-09" db="EMBL/GenBank/DDBJ databases">
        <title>Chromosome-scale assembly of Riccia sorocarpa.</title>
        <authorList>
            <person name="Paukszto L."/>
        </authorList>
    </citation>
    <scope>NUCLEOTIDE SEQUENCE [LARGE SCALE GENOMIC DNA]</scope>
    <source>
        <strain evidence="2">LP-2024</strain>
        <tissue evidence="2">Aerial parts of the thallus</tissue>
    </source>
</reference>
<dbReference type="AlphaFoldDB" id="A0ABD3GMY4"/>
<dbReference type="InterPro" id="IPR043502">
    <property type="entry name" value="DNA/RNA_pol_sf"/>
</dbReference>
<organism evidence="2 3">
    <name type="scientific">Riccia sorocarpa</name>
    <dbReference type="NCBI Taxonomy" id="122646"/>
    <lineage>
        <taxon>Eukaryota</taxon>
        <taxon>Viridiplantae</taxon>
        <taxon>Streptophyta</taxon>
        <taxon>Embryophyta</taxon>
        <taxon>Marchantiophyta</taxon>
        <taxon>Marchantiopsida</taxon>
        <taxon>Marchantiidae</taxon>
        <taxon>Marchantiales</taxon>
        <taxon>Ricciaceae</taxon>
        <taxon>Riccia</taxon>
    </lineage>
</organism>
<name>A0ABD3GMY4_9MARC</name>
<proteinExistence type="predicted"/>
<feature type="domain" description="Reverse transcriptase" evidence="1">
    <location>
        <begin position="459"/>
        <end position="664"/>
    </location>
</feature>
<dbReference type="InterPro" id="IPR005135">
    <property type="entry name" value="Endo/exonuclease/phosphatase"/>
</dbReference>
<dbReference type="CDD" id="cd01650">
    <property type="entry name" value="RT_nLTR_like"/>
    <property type="match status" value="1"/>
</dbReference>
<sequence>MCAPHRVDIICKWANFRQRTSKVLALQETLSSEENLRRALQRIMPGGQPVLDYSPNQTADSILLIHKTLKIVEQGCSGRGFASWAKIRTSVGVVGIVGIHASRKRSERPEVWIWLRRLINEGRWIVIGDFNMVEHRSDTIGPSPLLRGEELRRWTVCRNQADLTDTWFSAHEAKGPWFTRQALHGNRFDQAHLDRCYLSERGEWAYAVFEEDHQGRRSLSDHIPIRVKIQLSARYRREEKVVSYFKMNAKMLTSDGGMAEVKEEWQKHPTWAKDPRKKWGLALGRVRKTTDNATNRTEFEAALLLLRNRERSDAYITRIRCRIRWLQEGDAPTAFFFARYRAKMAQEKITALQLESGAIITEERDIFGAVHTAFSELYQAEEEDTLILAERREMLQLIDKRLTHQQNRAFRELPSTELIEEVIRSLPTEKAPGLDGVTAEVLVECWEFLHADCYAMVQSVWIKGRLLTKDNKGVIKLIPKGGDRLLLKSWRPITLLTTTYKIVAKIMAMRLKHMLPGIIDLQQTGFVTGRSIVDNVMSLRLAQEWAGVTRQDSIFVKLDFQKAYDRVSHSYLWDTLAALGMDVDSVLLIQGLVTNASALIHFNGGFSEEFPVGRGVRQGCPFGTLAFCDVHPTSHADDEGRGAGWKGIGTQHWWRKIPDAPAIC</sequence>
<dbReference type="InterPro" id="IPR000477">
    <property type="entry name" value="RT_dom"/>
</dbReference>
<dbReference type="SUPFAM" id="SSF56672">
    <property type="entry name" value="DNA/RNA polymerases"/>
    <property type="match status" value="1"/>
</dbReference>
<evidence type="ECO:0000313" key="3">
    <source>
        <dbReference type="Proteomes" id="UP001633002"/>
    </source>
</evidence>
<evidence type="ECO:0000259" key="1">
    <source>
        <dbReference type="PROSITE" id="PS50878"/>
    </source>
</evidence>
<dbReference type="EMBL" id="JBJQOH010000007">
    <property type="protein sequence ID" value="KAL3680548.1"/>
    <property type="molecule type" value="Genomic_DNA"/>
</dbReference>
<protein>
    <recommendedName>
        <fullName evidence="1">Reverse transcriptase domain-containing protein</fullName>
    </recommendedName>
</protein>
<dbReference type="InterPro" id="IPR036691">
    <property type="entry name" value="Endo/exonu/phosph_ase_sf"/>
</dbReference>
<dbReference type="SUPFAM" id="SSF56219">
    <property type="entry name" value="DNase I-like"/>
    <property type="match status" value="1"/>
</dbReference>
<dbReference type="Pfam" id="PF00078">
    <property type="entry name" value="RVT_1"/>
    <property type="match status" value="1"/>
</dbReference>
<dbReference type="PANTHER" id="PTHR19446">
    <property type="entry name" value="REVERSE TRANSCRIPTASES"/>
    <property type="match status" value="1"/>
</dbReference>
<accession>A0ABD3GMY4</accession>
<dbReference type="PROSITE" id="PS50878">
    <property type="entry name" value="RT_POL"/>
    <property type="match status" value="1"/>
</dbReference>
<comment type="caution">
    <text evidence="2">The sequence shown here is derived from an EMBL/GenBank/DDBJ whole genome shotgun (WGS) entry which is preliminary data.</text>
</comment>